<dbReference type="Pfam" id="PF01478">
    <property type="entry name" value="Peptidase_A24"/>
    <property type="match status" value="1"/>
</dbReference>
<dbReference type="InterPro" id="IPR000045">
    <property type="entry name" value="Prepilin_IV_endopep_pep"/>
</dbReference>
<evidence type="ECO:0000313" key="6">
    <source>
        <dbReference type="Proteomes" id="UP000035337"/>
    </source>
</evidence>
<evidence type="ECO:0000256" key="2">
    <source>
        <dbReference type="RuleBase" id="RU003793"/>
    </source>
</evidence>
<accession>A0A0G3WIY0</accession>
<organism evidence="5 6">
    <name type="scientific">Endomicrobium proavitum</name>
    <dbReference type="NCBI Taxonomy" id="1408281"/>
    <lineage>
        <taxon>Bacteria</taxon>
        <taxon>Pseudomonadati</taxon>
        <taxon>Elusimicrobiota</taxon>
        <taxon>Endomicrobiia</taxon>
        <taxon>Endomicrobiales</taxon>
        <taxon>Endomicrobiaceae</taxon>
        <taxon>Endomicrobium</taxon>
    </lineage>
</organism>
<feature type="transmembrane region" description="Helical" evidence="3">
    <location>
        <begin position="59"/>
        <end position="76"/>
    </location>
</feature>
<keyword evidence="3" id="KW-0472">Membrane</keyword>
<dbReference type="Gene3D" id="1.20.120.1220">
    <property type="match status" value="1"/>
</dbReference>
<comment type="similarity">
    <text evidence="1 2">Belongs to the peptidase A24 family.</text>
</comment>
<dbReference type="PRINTS" id="PR00864">
    <property type="entry name" value="PREPILNPTASE"/>
</dbReference>
<dbReference type="Proteomes" id="UP000035337">
    <property type="component" value="Chromosome"/>
</dbReference>
<reference evidence="5 6" key="1">
    <citation type="submission" date="2014-09" db="EMBL/GenBank/DDBJ databases">
        <title>Complete genome sequence of Endomicrobium proavitum.</title>
        <authorList>
            <person name="Zheng H."/>
        </authorList>
    </citation>
    <scope>NUCLEOTIDE SEQUENCE [LARGE SCALE GENOMIC DNA]</scope>
    <source>
        <strain evidence="5 6">Rsa215</strain>
    </source>
</reference>
<dbReference type="InterPro" id="IPR014032">
    <property type="entry name" value="Peptidase_A24A_bac"/>
</dbReference>
<evidence type="ECO:0000256" key="1">
    <source>
        <dbReference type="ARBA" id="ARBA00005801"/>
    </source>
</evidence>
<dbReference type="GO" id="GO:0004190">
    <property type="term" value="F:aspartic-type endopeptidase activity"/>
    <property type="evidence" value="ECO:0007669"/>
    <property type="project" value="InterPro"/>
</dbReference>
<keyword evidence="6" id="KW-1185">Reference proteome</keyword>
<dbReference type="EMBL" id="CP009498">
    <property type="protein sequence ID" value="AKL97845.1"/>
    <property type="molecule type" value="Genomic_DNA"/>
</dbReference>
<feature type="transmembrane region" description="Helical" evidence="3">
    <location>
        <begin position="191"/>
        <end position="209"/>
    </location>
</feature>
<dbReference type="STRING" id="1408281.Epro_0466"/>
<dbReference type="PANTHER" id="PTHR30487:SF0">
    <property type="entry name" value="PREPILIN LEADER PEPTIDASE_N-METHYLTRANSFERASE-RELATED"/>
    <property type="match status" value="1"/>
</dbReference>
<dbReference type="GO" id="GO:0005886">
    <property type="term" value="C:plasma membrane"/>
    <property type="evidence" value="ECO:0007669"/>
    <property type="project" value="TreeGrafter"/>
</dbReference>
<evidence type="ECO:0000313" key="5">
    <source>
        <dbReference type="EMBL" id="AKL97845.1"/>
    </source>
</evidence>
<dbReference type="PANTHER" id="PTHR30487">
    <property type="entry name" value="TYPE 4 PREPILIN-LIKE PROTEINS LEADER PEPTIDE-PROCESSING ENZYME"/>
    <property type="match status" value="1"/>
</dbReference>
<feature type="transmembrane region" description="Helical" evidence="3">
    <location>
        <begin position="82"/>
        <end position="101"/>
    </location>
</feature>
<evidence type="ECO:0000259" key="4">
    <source>
        <dbReference type="Pfam" id="PF01478"/>
    </source>
</evidence>
<dbReference type="AlphaFoldDB" id="A0A0G3WIY0"/>
<keyword evidence="3" id="KW-0812">Transmembrane</keyword>
<gene>
    <name evidence="5" type="ORF">Epro_0466</name>
</gene>
<proteinExistence type="inferred from homology"/>
<feature type="transmembrane region" description="Helical" evidence="3">
    <location>
        <begin position="163"/>
        <end position="184"/>
    </location>
</feature>
<dbReference type="GO" id="GO:0006465">
    <property type="term" value="P:signal peptide processing"/>
    <property type="evidence" value="ECO:0007669"/>
    <property type="project" value="TreeGrafter"/>
</dbReference>
<name>A0A0G3WIY0_9BACT</name>
<feature type="transmembrane region" description="Helical" evidence="3">
    <location>
        <begin position="34"/>
        <end position="52"/>
    </location>
</feature>
<keyword evidence="3" id="KW-1133">Transmembrane helix</keyword>
<dbReference type="KEGG" id="epo:Epro_0466"/>
<feature type="domain" description="Prepilin type IV endopeptidase peptidase" evidence="4">
    <location>
        <begin position="64"/>
        <end position="179"/>
    </location>
</feature>
<evidence type="ECO:0000256" key="3">
    <source>
        <dbReference type="SAM" id="Phobius"/>
    </source>
</evidence>
<sequence>MTFAAAILTVLVFGLIIGNFAAKAATVISKKKKTLYIFIELISAAASVALFIKYGFSFQFLFFIFFAFILIVISAVDYYVRIIPDIFCIVLIVLAGVFCFFNIELGANLQQRFLNSGIGLITGGAVMIIMGALGKLIYKKETLGGGDVKLMAAVGAWIGWEKVLFAVFIAACLGSIAGIILILLKKISRKSYLPFAPFLSAATFLTIFLPPANALANAVFSAETNFLNSVLGI</sequence>
<protein>
    <submittedName>
        <fullName evidence="5">A24A-like peptidase</fullName>
    </submittedName>
</protein>
<feature type="transmembrane region" description="Helical" evidence="3">
    <location>
        <begin position="113"/>
        <end position="133"/>
    </location>
</feature>
<dbReference type="InterPro" id="IPR050882">
    <property type="entry name" value="Prepilin_peptidase/N-MTase"/>
</dbReference>